<evidence type="ECO:0000313" key="2">
    <source>
        <dbReference type="EMBL" id="CAI8042067.1"/>
    </source>
</evidence>
<organism evidence="2 3">
    <name type="scientific">Geodia barretti</name>
    <name type="common">Barrett's horny sponge</name>
    <dbReference type="NCBI Taxonomy" id="519541"/>
    <lineage>
        <taxon>Eukaryota</taxon>
        <taxon>Metazoa</taxon>
        <taxon>Porifera</taxon>
        <taxon>Demospongiae</taxon>
        <taxon>Heteroscleromorpha</taxon>
        <taxon>Tetractinellida</taxon>
        <taxon>Astrophorina</taxon>
        <taxon>Geodiidae</taxon>
        <taxon>Geodia</taxon>
    </lineage>
</organism>
<keyword evidence="3" id="KW-1185">Reference proteome</keyword>
<name>A0AA35T783_GEOBA</name>
<gene>
    <name evidence="2" type="ORF">GBAR_LOCUS23367</name>
</gene>
<dbReference type="Proteomes" id="UP001174909">
    <property type="component" value="Unassembled WGS sequence"/>
</dbReference>
<sequence length="77" mass="8479">MGSHDEEPECDVGSDDRLSSTHPPGVFPALIQCQGLESPLVPEWSSTIASFDRTNIGYTMPTRRHTLRVRSRVVVGV</sequence>
<accession>A0AA35T783</accession>
<dbReference type="AlphaFoldDB" id="A0AA35T783"/>
<comment type="caution">
    <text evidence="2">The sequence shown here is derived from an EMBL/GenBank/DDBJ whole genome shotgun (WGS) entry which is preliminary data.</text>
</comment>
<evidence type="ECO:0000256" key="1">
    <source>
        <dbReference type="SAM" id="MobiDB-lite"/>
    </source>
</evidence>
<reference evidence="2" key="1">
    <citation type="submission" date="2023-03" db="EMBL/GenBank/DDBJ databases">
        <authorList>
            <person name="Steffen K."/>
            <person name="Cardenas P."/>
        </authorList>
    </citation>
    <scope>NUCLEOTIDE SEQUENCE</scope>
</reference>
<dbReference type="EMBL" id="CASHTH010003236">
    <property type="protein sequence ID" value="CAI8042067.1"/>
    <property type="molecule type" value="Genomic_DNA"/>
</dbReference>
<evidence type="ECO:0000313" key="3">
    <source>
        <dbReference type="Proteomes" id="UP001174909"/>
    </source>
</evidence>
<feature type="compositionally biased region" description="Acidic residues" evidence="1">
    <location>
        <begin position="1"/>
        <end position="13"/>
    </location>
</feature>
<feature type="non-terminal residue" evidence="2">
    <location>
        <position position="77"/>
    </location>
</feature>
<proteinExistence type="predicted"/>
<feature type="region of interest" description="Disordered" evidence="1">
    <location>
        <begin position="1"/>
        <end position="24"/>
    </location>
</feature>
<protein>
    <submittedName>
        <fullName evidence="2">Uncharacterized protein</fullName>
    </submittedName>
</protein>